<protein>
    <recommendedName>
        <fullName evidence="6">Acyltransferase</fullName>
    </recommendedName>
</protein>
<dbReference type="GO" id="GO:0004144">
    <property type="term" value="F:diacylglycerol O-acyltransferase activity"/>
    <property type="evidence" value="ECO:0007669"/>
    <property type="project" value="UniProtKB-ARBA"/>
</dbReference>
<dbReference type="PANTHER" id="PTHR22753:SF14">
    <property type="entry name" value="MONOACYLGLYCEROL_DIACYLGLYCEROL O-ACYLTRANSFERASE"/>
    <property type="match status" value="1"/>
</dbReference>
<accession>A0AAD8JQU5</accession>
<dbReference type="EMBL" id="JAUHHV010000011">
    <property type="protein sequence ID" value="KAK1408021.1"/>
    <property type="molecule type" value="Genomic_DNA"/>
</dbReference>
<keyword evidence="3" id="KW-0012">Acyltransferase</keyword>
<dbReference type="Proteomes" id="UP001229421">
    <property type="component" value="Unassembled WGS sequence"/>
</dbReference>
<evidence type="ECO:0000313" key="4">
    <source>
        <dbReference type="EMBL" id="KAK1408021.1"/>
    </source>
</evidence>
<proteinExistence type="inferred from homology"/>
<dbReference type="InterPro" id="IPR007130">
    <property type="entry name" value="DAGAT"/>
</dbReference>
<dbReference type="GO" id="GO:0016020">
    <property type="term" value="C:membrane"/>
    <property type="evidence" value="ECO:0007669"/>
    <property type="project" value="TreeGrafter"/>
</dbReference>
<comment type="similarity">
    <text evidence="1">Belongs to the diacylglycerol acyltransferase family.</text>
</comment>
<organism evidence="4 5">
    <name type="scientific">Tagetes erecta</name>
    <name type="common">African marigold</name>
    <dbReference type="NCBI Taxonomy" id="13708"/>
    <lineage>
        <taxon>Eukaryota</taxon>
        <taxon>Viridiplantae</taxon>
        <taxon>Streptophyta</taxon>
        <taxon>Embryophyta</taxon>
        <taxon>Tracheophyta</taxon>
        <taxon>Spermatophyta</taxon>
        <taxon>Magnoliopsida</taxon>
        <taxon>eudicotyledons</taxon>
        <taxon>Gunneridae</taxon>
        <taxon>Pentapetalae</taxon>
        <taxon>asterids</taxon>
        <taxon>campanulids</taxon>
        <taxon>Asterales</taxon>
        <taxon>Asteraceae</taxon>
        <taxon>Asteroideae</taxon>
        <taxon>Heliantheae alliance</taxon>
        <taxon>Tageteae</taxon>
        <taxon>Tagetes</taxon>
    </lineage>
</organism>
<evidence type="ECO:0000256" key="3">
    <source>
        <dbReference type="ARBA" id="ARBA00023315"/>
    </source>
</evidence>
<evidence type="ECO:0008006" key="6">
    <source>
        <dbReference type="Google" id="ProtNLM"/>
    </source>
</evidence>
<name>A0AAD8JQU5_TARER</name>
<comment type="caution">
    <text evidence="4">The sequence shown here is derived from an EMBL/GenBank/DDBJ whole genome shotgun (WGS) entry which is preliminary data.</text>
</comment>
<reference evidence="4" key="1">
    <citation type="journal article" date="2023" name="bioRxiv">
        <title>Improved chromosome-level genome assembly for marigold (Tagetes erecta).</title>
        <authorList>
            <person name="Jiang F."/>
            <person name="Yuan L."/>
            <person name="Wang S."/>
            <person name="Wang H."/>
            <person name="Xu D."/>
            <person name="Wang A."/>
            <person name="Fan W."/>
        </authorList>
    </citation>
    <scope>NUCLEOTIDE SEQUENCE</scope>
    <source>
        <strain evidence="4">WSJ</strain>
        <tissue evidence="4">Leaf</tissue>
    </source>
</reference>
<dbReference type="GO" id="GO:0019432">
    <property type="term" value="P:triglyceride biosynthetic process"/>
    <property type="evidence" value="ECO:0007669"/>
    <property type="project" value="UniProtKB-ARBA"/>
</dbReference>
<dbReference type="Pfam" id="PF03982">
    <property type="entry name" value="DAGAT"/>
    <property type="match status" value="1"/>
</dbReference>
<sequence length="230" mass="26250">MLRGLGHPQNLQLDIESGIPHLSILLRVFGILPVSATSLFKLLSNKSHVLLYPGGVREALHRKGEVHKVFWPEQQEFIRMAAKFGATIVPFGSVGEDDVSEMIMDYNDQMDIPALSDQLRELNEKSILLRQDKAGEVAKQQLHLPLVMPKIPGRFYYLFGKPIKTKGMEKILNDKELSQALYAQVKCMVEKNIAYLIRKRDEDPYRGFVKRVVFQAKTNTSWDKVPTFDP</sequence>
<evidence type="ECO:0000313" key="5">
    <source>
        <dbReference type="Proteomes" id="UP001229421"/>
    </source>
</evidence>
<keyword evidence="5" id="KW-1185">Reference proteome</keyword>
<dbReference type="PANTHER" id="PTHR22753">
    <property type="entry name" value="TRANSMEMBRANE PROTEIN 68"/>
    <property type="match status" value="1"/>
</dbReference>
<keyword evidence="2" id="KW-0808">Transferase</keyword>
<evidence type="ECO:0000256" key="1">
    <source>
        <dbReference type="ARBA" id="ARBA00005420"/>
    </source>
</evidence>
<evidence type="ECO:0000256" key="2">
    <source>
        <dbReference type="ARBA" id="ARBA00022679"/>
    </source>
</evidence>
<gene>
    <name evidence="4" type="ORF">QVD17_39651</name>
</gene>
<dbReference type="AlphaFoldDB" id="A0AAD8JQU5"/>